<evidence type="ECO:0000313" key="1">
    <source>
        <dbReference type="EMBL" id="KAA8577351.1"/>
    </source>
</evidence>
<sequence>MNPKLQRNQLN</sequence>
<dbReference type="EMBL" id="VOFY01003114">
    <property type="protein sequence ID" value="KAA8577351.1"/>
    <property type="molecule type" value="Genomic_DNA"/>
</dbReference>
<organism evidence="1 2">
    <name type="scientific">Etheostoma spectabile</name>
    <name type="common">orangethroat darter</name>
    <dbReference type="NCBI Taxonomy" id="54343"/>
    <lineage>
        <taxon>Eukaryota</taxon>
        <taxon>Metazoa</taxon>
        <taxon>Chordata</taxon>
        <taxon>Craniata</taxon>
        <taxon>Vertebrata</taxon>
        <taxon>Euteleostomi</taxon>
        <taxon>Actinopterygii</taxon>
        <taxon>Neopterygii</taxon>
        <taxon>Teleostei</taxon>
        <taxon>Neoteleostei</taxon>
        <taxon>Acanthomorphata</taxon>
        <taxon>Eupercaria</taxon>
        <taxon>Perciformes</taxon>
        <taxon>Percoidei</taxon>
        <taxon>Percidae</taxon>
        <taxon>Etheostomatinae</taxon>
        <taxon>Etheostoma</taxon>
    </lineage>
</organism>
<protein>
    <submittedName>
        <fullName evidence="1">Uncharacterized protein</fullName>
    </submittedName>
</protein>
<name>A0A5J5CA19_9PERO</name>
<gene>
    <name evidence="1" type="ORF">FQN60_016008</name>
</gene>
<proteinExistence type="predicted"/>
<comment type="caution">
    <text evidence="1">The sequence shown here is derived from an EMBL/GenBank/DDBJ whole genome shotgun (WGS) entry which is preliminary data.</text>
</comment>
<reference evidence="1 2" key="1">
    <citation type="submission" date="2019-08" db="EMBL/GenBank/DDBJ databases">
        <title>A chromosome-level genome assembly, high-density linkage maps, and genome scans reveal the genomic architecture of hybrid incompatibilities underlying speciation via character displacement in darters (Percidae: Etheostominae).</title>
        <authorList>
            <person name="Moran R.L."/>
            <person name="Catchen J.M."/>
            <person name="Fuller R.C."/>
        </authorList>
    </citation>
    <scope>NUCLEOTIDE SEQUENCE [LARGE SCALE GENOMIC DNA]</scope>
    <source>
        <strain evidence="1">EspeVRDwgs_2016</strain>
        <tissue evidence="1">Muscle</tissue>
    </source>
</reference>
<dbReference type="Proteomes" id="UP000327493">
    <property type="component" value="Unassembled WGS sequence"/>
</dbReference>
<evidence type="ECO:0000313" key="2">
    <source>
        <dbReference type="Proteomes" id="UP000327493"/>
    </source>
</evidence>
<accession>A0A5J5CA19</accession>
<keyword evidence="2" id="KW-1185">Reference proteome</keyword>